<keyword evidence="2" id="KW-1185">Reference proteome</keyword>
<proteinExistence type="predicted"/>
<name>A0A0W0XXA3_9GAMM</name>
<reference evidence="1 2" key="1">
    <citation type="submission" date="2015-11" db="EMBL/GenBank/DDBJ databases">
        <title>Genomic analysis of 38 Legionella species identifies large and diverse effector repertoires.</title>
        <authorList>
            <person name="Burstein D."/>
            <person name="Amaro F."/>
            <person name="Zusman T."/>
            <person name="Lifshitz Z."/>
            <person name="Cohen O."/>
            <person name="Gilbert J.A."/>
            <person name="Pupko T."/>
            <person name="Shuman H.A."/>
            <person name="Segal G."/>
        </authorList>
    </citation>
    <scope>NUCLEOTIDE SEQUENCE [LARGE SCALE GENOMIC DNA]</scope>
    <source>
        <strain evidence="1 2">WA-270A-C2</strain>
    </source>
</reference>
<sequence length="336" mass="38687">MNRETIAQLTNEALVKIKFKSYSAESHDWHDFTLYGYSGAKMVKKAMTALEGGDIEPILKLIKKIDESMMRYEENDYSFYEQLYQYQLVYEATSHRTVHYPTHKPADLIESHQKSLTRLKEISALLKTELNIPLQTQEERSAENKNHIVSLLMEAIYQVSVPAPANPWQAKDFTRIRDLISFEQIEHSIEALHHGNLDPVLDLIRLIAQTISKHLEDVPLFLKALEEYRKEYNPEFYIATLSPDEVARIHQENLARLQEIHALLQDAALNPSLQFLAIVGDNQADKSKPSPAHLFFKDGANHDLLKMVMQYAGFFKMKPDEDPGMYSMGTNKSLHD</sequence>
<dbReference type="RefSeq" id="WP_058531514.1">
    <property type="nucleotide sequence ID" value="NZ_CAAAIN010000006.1"/>
</dbReference>
<gene>
    <name evidence="1" type="ORF">Lrub_1454</name>
</gene>
<dbReference type="Proteomes" id="UP000054608">
    <property type="component" value="Unassembled WGS sequence"/>
</dbReference>
<organism evidence="1 2">
    <name type="scientific">Legionella rubrilucens</name>
    <dbReference type="NCBI Taxonomy" id="458"/>
    <lineage>
        <taxon>Bacteria</taxon>
        <taxon>Pseudomonadati</taxon>
        <taxon>Pseudomonadota</taxon>
        <taxon>Gammaproteobacteria</taxon>
        <taxon>Legionellales</taxon>
        <taxon>Legionellaceae</taxon>
        <taxon>Legionella</taxon>
    </lineage>
</organism>
<evidence type="ECO:0000313" key="1">
    <source>
        <dbReference type="EMBL" id="KTD49103.1"/>
    </source>
</evidence>
<evidence type="ECO:0000313" key="2">
    <source>
        <dbReference type="Proteomes" id="UP000054608"/>
    </source>
</evidence>
<accession>A0A0W0XXA3</accession>
<protein>
    <submittedName>
        <fullName evidence="1">Uncharacterized protein</fullName>
    </submittedName>
</protein>
<dbReference type="AlphaFoldDB" id="A0A0W0XXA3"/>
<comment type="caution">
    <text evidence="1">The sequence shown here is derived from an EMBL/GenBank/DDBJ whole genome shotgun (WGS) entry which is preliminary data.</text>
</comment>
<dbReference type="EMBL" id="LNYT01000007">
    <property type="protein sequence ID" value="KTD49103.1"/>
    <property type="molecule type" value="Genomic_DNA"/>
</dbReference>
<dbReference type="OrthoDB" id="5651496at2"/>
<dbReference type="PATRIC" id="fig|458.5.peg.1503"/>